<gene>
    <name evidence="1" type="ORF">FWILDA_LOCUS18369</name>
</gene>
<accession>A0A9W4T9U1</accession>
<keyword evidence="2" id="KW-1185">Reference proteome</keyword>
<name>A0A9W4T9U1_9GLOM</name>
<dbReference type="EMBL" id="CAMKVN010017649">
    <property type="protein sequence ID" value="CAI2198027.1"/>
    <property type="molecule type" value="Genomic_DNA"/>
</dbReference>
<dbReference type="AlphaFoldDB" id="A0A9W4T9U1"/>
<sequence length="197" mass="23115">FAEKYKKLFSEVTSKKVRKAFKASQISGEFSSTGMRKSTELDKLLYCQFENIVNIVKSQRAKLSEMQRDQQNNSIIKHNEDLPVIEKKLLYVRKSYKYLYEQLKKKSDCSLYRLLITGKSGVRKSYFLIYVLMQLLCEGTLEEILFCQKYVFPLVPEETVINLFNKAGEVPRYVLQYIELSIKDFQNNIEKEEGLDA</sequence>
<dbReference type="PANTHER" id="PTHR33129">
    <property type="entry name" value="PROTEIN KINASE DOMAIN-CONTAINING PROTEIN-RELATED"/>
    <property type="match status" value="1"/>
</dbReference>
<protein>
    <submittedName>
        <fullName evidence="1">1884_t:CDS:1</fullName>
    </submittedName>
</protein>
<organism evidence="1 2">
    <name type="scientific">Funneliformis geosporum</name>
    <dbReference type="NCBI Taxonomy" id="1117311"/>
    <lineage>
        <taxon>Eukaryota</taxon>
        <taxon>Fungi</taxon>
        <taxon>Fungi incertae sedis</taxon>
        <taxon>Mucoromycota</taxon>
        <taxon>Glomeromycotina</taxon>
        <taxon>Glomeromycetes</taxon>
        <taxon>Glomerales</taxon>
        <taxon>Glomeraceae</taxon>
        <taxon>Funneliformis</taxon>
    </lineage>
</organism>
<evidence type="ECO:0000313" key="1">
    <source>
        <dbReference type="EMBL" id="CAI2198027.1"/>
    </source>
</evidence>
<dbReference type="OrthoDB" id="19861at2759"/>
<proteinExistence type="predicted"/>
<dbReference type="PANTHER" id="PTHR33129:SF1">
    <property type="entry name" value="ATP-BINDING PROTEIN"/>
    <property type="match status" value="1"/>
</dbReference>
<dbReference type="Proteomes" id="UP001153678">
    <property type="component" value="Unassembled WGS sequence"/>
</dbReference>
<reference evidence="1" key="1">
    <citation type="submission" date="2022-08" db="EMBL/GenBank/DDBJ databases">
        <authorList>
            <person name="Kallberg Y."/>
            <person name="Tangrot J."/>
            <person name="Rosling A."/>
        </authorList>
    </citation>
    <scope>NUCLEOTIDE SEQUENCE</scope>
    <source>
        <strain evidence="1">Wild A</strain>
    </source>
</reference>
<feature type="non-terminal residue" evidence="1">
    <location>
        <position position="1"/>
    </location>
</feature>
<feature type="non-terminal residue" evidence="1">
    <location>
        <position position="197"/>
    </location>
</feature>
<evidence type="ECO:0000313" key="2">
    <source>
        <dbReference type="Proteomes" id="UP001153678"/>
    </source>
</evidence>
<comment type="caution">
    <text evidence="1">The sequence shown here is derived from an EMBL/GenBank/DDBJ whole genome shotgun (WGS) entry which is preliminary data.</text>
</comment>
<dbReference type="InterPro" id="IPR052980">
    <property type="entry name" value="Crinkler_effector"/>
</dbReference>